<dbReference type="InterPro" id="IPR002126">
    <property type="entry name" value="Cadherin-like_dom"/>
</dbReference>
<protein>
    <submittedName>
        <fullName evidence="13">Protocadherin 9</fullName>
    </submittedName>
</protein>
<dbReference type="Proteomes" id="UP000017246">
    <property type="component" value="Unassembled WGS sequence"/>
</dbReference>
<evidence type="ECO:0000256" key="4">
    <source>
        <dbReference type="ARBA" id="ARBA00022837"/>
    </source>
</evidence>
<sequence>MLENLSVLLLLTAVHASSQISINFEIHEETEVNSTIGSIRDVVPTYSGTKTVFIYTGDFFNVDSQSGEVKVKTVLDRESLCQEHKQCCGTVNCTLTETVYVINAQTRNFMTPVQLRVKVNDINDNKPIFASSIQRVSIPENSEVGKSIGLRPATDADVDPRNKVTRYQWSEVTETFSLDQTSLPAIRLRLNSPVDREVRSNYSGVLSACDIHSCTSTDVLIEIEDVNDNSPQLYKRRYGLEISESLAVGSTILHVNATDRDSAENARIFYSFREPVDPDLVDTFEIVANTGEIRLRRPLDAKIRSSYEFSVTACDTVASECASNPTSNADVEVVVKDVNDNKPIIEIVPAGESVSSSDDLVVPENYLPGQIAVVRVKDADIGENSRTTCELDSHTTFELSHSGTGLYSLRTLRSFDFEQESILTTIIRCRDFGSPSLSSTQIITLRIFDVNEYPPEFQMRKFKASVSENSPPGVEVISLNAVDRDGQSELSYSLAPPPLQQGARENLYGVESLPNTFETLSFNAYFDLDPKTGVLRTSRVQLDREVIERITLVVTVTDALTEPIFTATATVSIEVLDENDNSPVFVNPPPNIGLPFDQNDLQSHTFTVRENAPRYSHLSGRLEARDPDADQNGQLQFSLRSVWALKSVADSVGHSSGNIFDDLSGTSPGRQLVEQRIFQITPDGGIETLVEFDRELVAMYLLNVAVRDNGSQPLATSTSLLVRILDENDNAPEWTFPTESARQINITTASPPGSLVARLQAFDVDADDAGKVEFQVLDLNGQPMPPVSTSRSLYNTPAQPSRLTSTVVQEELMGYRTGPFYLNGSTGEIIVADRLVPLNLKIRLRAIDCGQAQRLFTDTWMIINVKMDPNEFGGFLGGGRTGALNVTIILVMIAVTAIISLLLIIAIVCVRRKPGRAVVGNGTAVEPEGRVVAYSPGSPFLTTGPSKEALTTNTWTGLSKDFYPPLPGGLPVDENARSYGSPLLGSDKTSVFCGVPPQDSMYTLLEPNEDIIGGTLPLHTFGTISRNSRQAGILASIQGSTTGMRMAGSLQYDADSGDSGRGPSEDGNQLMMLENQRVFPSYAGYPYSTCAGHRSASRMSYGPRSASAIGAPPNGCISGGGVINTSPHAFTHNAHNNGDNCCSCCHAEEQQQLPQSPFTAYGDYMDTGSSFGVQRSPLAGYRTSHLSPTPQRYTPGAGETTISASISSLPRFRAHGRSTVTIQSLSIQQQNQQQPIKLDLRGPVEMNAGEVVFSNFPPRPTPLNVSNLDDNEVGD</sequence>
<gene>
    <name evidence="13" type="ORF">EmuJ_000056500</name>
</gene>
<feature type="signal peptide" evidence="11">
    <location>
        <begin position="1"/>
        <end position="16"/>
    </location>
</feature>
<dbReference type="OrthoDB" id="6252479at2759"/>
<keyword evidence="14" id="KW-1185">Reference proteome</keyword>
<evidence type="ECO:0000256" key="2">
    <source>
        <dbReference type="ARBA" id="ARBA00022692"/>
    </source>
</evidence>
<dbReference type="FunFam" id="2.60.40.60:FF:000002">
    <property type="entry name" value="Protocadherin alpha 2"/>
    <property type="match status" value="1"/>
</dbReference>
<feature type="domain" description="Cadherin" evidence="12">
    <location>
        <begin position="458"/>
        <end position="585"/>
    </location>
</feature>
<evidence type="ECO:0000256" key="10">
    <source>
        <dbReference type="SAM" id="Phobius"/>
    </source>
</evidence>
<dbReference type="Gene3D" id="2.60.40.60">
    <property type="entry name" value="Cadherins"/>
    <property type="match status" value="7"/>
</dbReference>
<keyword evidence="6 10" id="KW-1133">Transmembrane helix</keyword>
<feature type="domain" description="Cadherin" evidence="12">
    <location>
        <begin position="234"/>
        <end position="345"/>
    </location>
</feature>
<dbReference type="AlphaFoldDB" id="A0A087VXD3"/>
<dbReference type="PRINTS" id="PR00205">
    <property type="entry name" value="CADHERIN"/>
</dbReference>
<keyword evidence="3" id="KW-0677">Repeat</keyword>
<feature type="chain" id="PRO_5001831595" evidence="11">
    <location>
        <begin position="17"/>
        <end position="1275"/>
    </location>
</feature>
<name>A0A087VXD3_ECHMU</name>
<dbReference type="STRING" id="6211.A0A087VXD3"/>
<dbReference type="SUPFAM" id="SSF49313">
    <property type="entry name" value="Cadherin-like"/>
    <property type="match status" value="6"/>
</dbReference>
<dbReference type="OMA" id="HEETEVN"/>
<evidence type="ECO:0000256" key="1">
    <source>
        <dbReference type="ARBA" id="ARBA00004167"/>
    </source>
</evidence>
<dbReference type="SMART" id="SM00112">
    <property type="entry name" value="CA"/>
    <property type="match status" value="6"/>
</dbReference>
<dbReference type="InterPro" id="IPR020894">
    <property type="entry name" value="Cadherin_CS"/>
</dbReference>
<dbReference type="eggNOG" id="KOG3594">
    <property type="taxonomic scope" value="Eukaryota"/>
</dbReference>
<reference evidence="13" key="1">
    <citation type="journal article" date="2013" name="Nature">
        <title>The genomes of four tapeworm species reveal adaptations to parasitism.</title>
        <authorList>
            <person name="Tsai I.J."/>
            <person name="Zarowiecki M."/>
            <person name="Holroyd N."/>
            <person name="Garciarrubio A."/>
            <person name="Sanchez-Flores A."/>
            <person name="Brooks K.L."/>
            <person name="Tracey A."/>
            <person name="Bobes R.J."/>
            <person name="Fragoso G."/>
            <person name="Sciutto E."/>
            <person name="Aslett M."/>
            <person name="Beasley H."/>
            <person name="Bennett H.M."/>
            <person name="Cai J."/>
            <person name="Camicia F."/>
            <person name="Clark R."/>
            <person name="Cucher M."/>
            <person name="De Silva N."/>
            <person name="Day T.A."/>
            <person name="Deplazes P."/>
            <person name="Estrada K."/>
            <person name="Fernandez C."/>
            <person name="Holland P.W."/>
            <person name="Hou J."/>
            <person name="Hu S."/>
            <person name="Huckvale T."/>
            <person name="Hung S.S."/>
            <person name="Kamenetzky L."/>
            <person name="Keane J.A."/>
            <person name="Kiss F."/>
            <person name="Koziol U."/>
            <person name="Lambert O."/>
            <person name="Liu K."/>
            <person name="Luo X."/>
            <person name="Luo Y."/>
            <person name="Macchiaroli N."/>
            <person name="Nichol S."/>
            <person name="Paps J."/>
            <person name="Parkinson J."/>
            <person name="Pouchkina-Stantcheva N."/>
            <person name="Riddiford N."/>
            <person name="Rosenzvit M."/>
            <person name="Salinas G."/>
            <person name="Wasmuth J.D."/>
            <person name="Zamanian M."/>
            <person name="Zheng Y."/>
            <person name="Cai X."/>
            <person name="Soberon X."/>
            <person name="Olson P.D."/>
            <person name="Laclette J.P."/>
            <person name="Brehm K."/>
            <person name="Berriman M."/>
            <person name="Garciarrubio A."/>
            <person name="Bobes R.J."/>
            <person name="Fragoso G."/>
            <person name="Sanchez-Flores A."/>
            <person name="Estrada K."/>
            <person name="Cevallos M.A."/>
            <person name="Morett E."/>
            <person name="Gonzalez V."/>
            <person name="Portillo T."/>
            <person name="Ochoa-Leyva A."/>
            <person name="Jose M.V."/>
            <person name="Sciutto E."/>
            <person name="Landa A."/>
            <person name="Jimenez L."/>
            <person name="Valdes V."/>
            <person name="Carrero J.C."/>
            <person name="Larralde C."/>
            <person name="Morales-Montor J."/>
            <person name="Limon-Lason J."/>
            <person name="Soberon X."/>
            <person name="Laclette J.P."/>
        </authorList>
    </citation>
    <scope>NUCLEOTIDE SEQUENCE [LARGE SCALE GENOMIC DNA]</scope>
</reference>
<evidence type="ECO:0000313" key="14">
    <source>
        <dbReference type="Proteomes" id="UP000017246"/>
    </source>
</evidence>
<dbReference type="PANTHER" id="PTHR24028">
    <property type="entry name" value="CADHERIN-87A"/>
    <property type="match status" value="1"/>
</dbReference>
<feature type="domain" description="Cadherin" evidence="12">
    <location>
        <begin position="18"/>
        <end position="129"/>
    </location>
</feature>
<evidence type="ECO:0000256" key="5">
    <source>
        <dbReference type="ARBA" id="ARBA00022889"/>
    </source>
</evidence>
<dbReference type="CDD" id="cd11304">
    <property type="entry name" value="Cadherin_repeat"/>
    <property type="match status" value="6"/>
</dbReference>
<dbReference type="Pfam" id="PF08266">
    <property type="entry name" value="Cadherin_2"/>
    <property type="match status" value="1"/>
</dbReference>
<evidence type="ECO:0000259" key="12">
    <source>
        <dbReference type="PROSITE" id="PS50268"/>
    </source>
</evidence>
<dbReference type="InterPro" id="IPR050174">
    <property type="entry name" value="Protocadherin/Cadherin-CA"/>
</dbReference>
<evidence type="ECO:0000256" key="3">
    <source>
        <dbReference type="ARBA" id="ARBA00022737"/>
    </source>
</evidence>
<keyword evidence="8" id="KW-0325">Glycoprotein</keyword>
<evidence type="ECO:0000313" key="13">
    <source>
        <dbReference type="EMBL" id="CDI96836.1"/>
    </source>
</evidence>
<keyword evidence="2 10" id="KW-0812">Transmembrane</keyword>
<feature type="transmembrane region" description="Helical" evidence="10">
    <location>
        <begin position="888"/>
        <end position="910"/>
    </location>
</feature>
<dbReference type="PROSITE" id="PS00232">
    <property type="entry name" value="CADHERIN_1"/>
    <property type="match status" value="5"/>
</dbReference>
<evidence type="ECO:0000256" key="11">
    <source>
        <dbReference type="SAM" id="SignalP"/>
    </source>
</evidence>
<feature type="domain" description="Cadherin" evidence="12">
    <location>
        <begin position="354"/>
        <end position="457"/>
    </location>
</feature>
<feature type="domain" description="Cadherin" evidence="12">
    <location>
        <begin position="600"/>
        <end position="734"/>
    </location>
</feature>
<comment type="subcellular location">
    <subcellularLocation>
        <location evidence="1">Membrane</location>
        <topology evidence="1">Single-pass membrane protein</topology>
    </subcellularLocation>
</comment>
<feature type="domain" description="Cadherin" evidence="12">
    <location>
        <begin position="130"/>
        <end position="233"/>
    </location>
</feature>
<dbReference type="Pfam" id="PF00028">
    <property type="entry name" value="Cadherin"/>
    <property type="match status" value="2"/>
</dbReference>
<evidence type="ECO:0000256" key="6">
    <source>
        <dbReference type="ARBA" id="ARBA00022989"/>
    </source>
</evidence>
<dbReference type="GO" id="GO:0005509">
    <property type="term" value="F:calcium ion binding"/>
    <property type="evidence" value="ECO:0007669"/>
    <property type="project" value="UniProtKB-UniRule"/>
</dbReference>
<evidence type="ECO:0000256" key="9">
    <source>
        <dbReference type="PROSITE-ProRule" id="PRU00043"/>
    </source>
</evidence>
<dbReference type="PANTHER" id="PTHR24028:SF146">
    <property type="entry name" value="CADHERIN 96CB, ISOFORM D-RELATED"/>
    <property type="match status" value="1"/>
</dbReference>
<keyword evidence="7 10" id="KW-0472">Membrane</keyword>
<organism evidence="13 14">
    <name type="scientific">Echinococcus multilocularis</name>
    <name type="common">Fox tapeworm</name>
    <dbReference type="NCBI Taxonomy" id="6211"/>
    <lineage>
        <taxon>Eukaryota</taxon>
        <taxon>Metazoa</taxon>
        <taxon>Spiralia</taxon>
        <taxon>Lophotrochozoa</taxon>
        <taxon>Platyhelminthes</taxon>
        <taxon>Cestoda</taxon>
        <taxon>Eucestoda</taxon>
        <taxon>Cyclophyllidea</taxon>
        <taxon>Taeniidae</taxon>
        <taxon>Echinococcus</taxon>
    </lineage>
</organism>
<dbReference type="GO" id="GO:0007156">
    <property type="term" value="P:homophilic cell adhesion via plasma membrane adhesion molecules"/>
    <property type="evidence" value="ECO:0007669"/>
    <property type="project" value="InterPro"/>
</dbReference>
<keyword evidence="11" id="KW-0732">Signal</keyword>
<dbReference type="GO" id="GO:0005886">
    <property type="term" value="C:plasma membrane"/>
    <property type="evidence" value="ECO:0007669"/>
    <property type="project" value="InterPro"/>
</dbReference>
<dbReference type="InterPro" id="IPR013164">
    <property type="entry name" value="Cadherin_N"/>
</dbReference>
<dbReference type="EMBL" id="LN902843">
    <property type="protein sequence ID" value="CDI96836.1"/>
    <property type="molecule type" value="Genomic_DNA"/>
</dbReference>
<keyword evidence="5" id="KW-0130">Cell adhesion</keyword>
<reference evidence="13" key="2">
    <citation type="submission" date="2015-11" db="EMBL/GenBank/DDBJ databases">
        <authorList>
            <person name="Zhang Y."/>
            <person name="Guo Z."/>
        </authorList>
    </citation>
    <scope>NUCLEOTIDE SEQUENCE</scope>
</reference>
<dbReference type="InterPro" id="IPR015919">
    <property type="entry name" value="Cadherin-like_sf"/>
</dbReference>
<dbReference type="PROSITE" id="PS50268">
    <property type="entry name" value="CADHERIN_2"/>
    <property type="match status" value="6"/>
</dbReference>
<evidence type="ECO:0000256" key="8">
    <source>
        <dbReference type="ARBA" id="ARBA00023180"/>
    </source>
</evidence>
<accession>A0A087VXD3</accession>
<evidence type="ECO:0000256" key="7">
    <source>
        <dbReference type="ARBA" id="ARBA00023136"/>
    </source>
</evidence>
<proteinExistence type="predicted"/>
<keyword evidence="4 9" id="KW-0106">Calcium</keyword>